<dbReference type="InterPro" id="IPR000014">
    <property type="entry name" value="PAS"/>
</dbReference>
<dbReference type="SUPFAM" id="SSF141868">
    <property type="entry name" value="EAL domain-like"/>
    <property type="match status" value="1"/>
</dbReference>
<dbReference type="Gene3D" id="3.20.20.450">
    <property type="entry name" value="EAL domain"/>
    <property type="match status" value="1"/>
</dbReference>
<dbReference type="InterPro" id="IPR035965">
    <property type="entry name" value="PAS-like_dom_sf"/>
</dbReference>
<gene>
    <name evidence="3" type="ORF">SAMN04487928_10874</name>
</gene>
<dbReference type="Gene3D" id="3.30.450.20">
    <property type="entry name" value="PAS domain"/>
    <property type="match status" value="1"/>
</dbReference>
<dbReference type="GO" id="GO:0071111">
    <property type="term" value="F:cyclic-guanylate-specific phosphodiesterase activity"/>
    <property type="evidence" value="ECO:0007669"/>
    <property type="project" value="InterPro"/>
</dbReference>
<evidence type="ECO:0000313" key="4">
    <source>
        <dbReference type="Proteomes" id="UP000182624"/>
    </source>
</evidence>
<dbReference type="InterPro" id="IPR029787">
    <property type="entry name" value="Nucleotide_cyclase"/>
</dbReference>
<dbReference type="Gene3D" id="3.30.70.270">
    <property type="match status" value="1"/>
</dbReference>
<dbReference type="AlphaFoldDB" id="A0A1I5TA18"/>
<proteinExistence type="predicted"/>
<feature type="domain" description="GGDEF" evidence="2">
    <location>
        <begin position="155"/>
        <end position="288"/>
    </location>
</feature>
<sequence length="550" mass="62756">MGGTYDTINRIFDTFAVTSKSRYVYVYDMGRNIARWSKNAVDYFGLAGEYIYNAASVWTTRIHGDDRDRYNEYINQAFAGVEVEPTIEYRAKNSNGEFVICSCRGVVIKDYAGKPVFYACSIINKGIVDNNDPITLLPNHYEMLNHMRNLKTQKSEYIILLINFIDFANINRRYGYMSGNNILRAMAAKFRQEAGIMGKVYRGEGTVMAFISDAMDIDEVKKLYGKLRAFARENLSFEGKKVGAELGGGAIISTDFNIDEHSIYISAKYALSYSKNQRHGNLIIFHNDQLDNNKSSIELVDTVRNCILNGFEGFHLEYQPIFSISDEKLVGMEVFLRWQKEPFGDVSPAEFIPWLEQDTVFYTLGNWILENALKDALEIRKVKKDFYLCVNLAFMQLERSDFRKTLIDILRKIGYPATGLCLEMAQSSRQLGIEHLKSQIEFLKSCGIKVGLDVSDFASLDYVRHLPIDLVNLVPAVTGGIVGNITTRYMVEAITSFTHNLGIRTCYTGIEDKETLEIAKSYPISEMIGFHLGRPCRIDKFKEQYLEKRN</sequence>
<dbReference type="InterPro" id="IPR035919">
    <property type="entry name" value="EAL_sf"/>
</dbReference>
<reference evidence="4" key="1">
    <citation type="submission" date="2016-10" db="EMBL/GenBank/DDBJ databases">
        <authorList>
            <person name="Varghese N."/>
            <person name="Submissions S."/>
        </authorList>
    </citation>
    <scope>NUCLEOTIDE SEQUENCE [LARGE SCALE GENOMIC DNA]</scope>
    <source>
        <strain evidence="4">P18</strain>
    </source>
</reference>
<dbReference type="Proteomes" id="UP000182624">
    <property type="component" value="Unassembled WGS sequence"/>
</dbReference>
<dbReference type="PROSITE" id="PS50883">
    <property type="entry name" value="EAL"/>
    <property type="match status" value="1"/>
</dbReference>
<evidence type="ECO:0000259" key="2">
    <source>
        <dbReference type="PROSITE" id="PS50887"/>
    </source>
</evidence>
<dbReference type="SMART" id="SM00267">
    <property type="entry name" value="GGDEF"/>
    <property type="match status" value="1"/>
</dbReference>
<dbReference type="Pfam" id="PF08447">
    <property type="entry name" value="PAS_3"/>
    <property type="match status" value="1"/>
</dbReference>
<dbReference type="SUPFAM" id="SSF55073">
    <property type="entry name" value="Nucleotide cyclase"/>
    <property type="match status" value="1"/>
</dbReference>
<dbReference type="CDD" id="cd00130">
    <property type="entry name" value="PAS"/>
    <property type="match status" value="1"/>
</dbReference>
<organism evidence="3 4">
    <name type="scientific">Butyrivibrio proteoclasticus</name>
    <dbReference type="NCBI Taxonomy" id="43305"/>
    <lineage>
        <taxon>Bacteria</taxon>
        <taxon>Bacillati</taxon>
        <taxon>Bacillota</taxon>
        <taxon>Clostridia</taxon>
        <taxon>Lachnospirales</taxon>
        <taxon>Lachnospiraceae</taxon>
        <taxon>Butyrivibrio</taxon>
    </lineage>
</organism>
<dbReference type="InterPro" id="IPR043128">
    <property type="entry name" value="Rev_trsase/Diguanyl_cyclase"/>
</dbReference>
<dbReference type="SMART" id="SM00052">
    <property type="entry name" value="EAL"/>
    <property type="match status" value="1"/>
</dbReference>
<dbReference type="InterPro" id="IPR013655">
    <property type="entry name" value="PAS_fold_3"/>
</dbReference>
<dbReference type="InterPro" id="IPR050706">
    <property type="entry name" value="Cyclic-di-GMP_PDE-like"/>
</dbReference>
<dbReference type="PANTHER" id="PTHR33121:SF71">
    <property type="entry name" value="OXYGEN SENSOR PROTEIN DOSP"/>
    <property type="match status" value="1"/>
</dbReference>
<dbReference type="RefSeq" id="WP_074886287.1">
    <property type="nucleotide sequence ID" value="NZ_FOXO01000008.1"/>
</dbReference>
<accession>A0A1I5TA18</accession>
<evidence type="ECO:0000313" key="3">
    <source>
        <dbReference type="EMBL" id="SFP79507.1"/>
    </source>
</evidence>
<dbReference type="EMBL" id="FOXO01000008">
    <property type="protein sequence ID" value="SFP79507.1"/>
    <property type="molecule type" value="Genomic_DNA"/>
</dbReference>
<protein>
    <submittedName>
        <fullName evidence="3">PAS domain S-box-containing protein</fullName>
    </submittedName>
</protein>
<dbReference type="Pfam" id="PF00563">
    <property type="entry name" value="EAL"/>
    <property type="match status" value="1"/>
</dbReference>
<keyword evidence="4" id="KW-1185">Reference proteome</keyword>
<name>A0A1I5TA18_9FIRM</name>
<evidence type="ECO:0000259" key="1">
    <source>
        <dbReference type="PROSITE" id="PS50883"/>
    </source>
</evidence>
<dbReference type="CDD" id="cd01948">
    <property type="entry name" value="EAL"/>
    <property type="match status" value="1"/>
</dbReference>
<dbReference type="InterPro" id="IPR001633">
    <property type="entry name" value="EAL_dom"/>
</dbReference>
<dbReference type="SUPFAM" id="SSF55785">
    <property type="entry name" value="PYP-like sensor domain (PAS domain)"/>
    <property type="match status" value="1"/>
</dbReference>
<dbReference type="Pfam" id="PF00990">
    <property type="entry name" value="GGDEF"/>
    <property type="match status" value="1"/>
</dbReference>
<dbReference type="PROSITE" id="PS50887">
    <property type="entry name" value="GGDEF"/>
    <property type="match status" value="1"/>
</dbReference>
<dbReference type="InterPro" id="IPR000160">
    <property type="entry name" value="GGDEF_dom"/>
</dbReference>
<feature type="domain" description="EAL" evidence="1">
    <location>
        <begin position="296"/>
        <end position="549"/>
    </location>
</feature>
<dbReference type="PANTHER" id="PTHR33121">
    <property type="entry name" value="CYCLIC DI-GMP PHOSPHODIESTERASE PDEF"/>
    <property type="match status" value="1"/>
</dbReference>